<dbReference type="NCBIfam" id="TIGR01579">
    <property type="entry name" value="MiaB-like-C"/>
    <property type="match status" value="1"/>
</dbReference>
<evidence type="ECO:0000256" key="6">
    <source>
        <dbReference type="ARBA" id="ARBA00022679"/>
    </source>
</evidence>
<keyword evidence="10" id="KW-0408">Iron</keyword>
<dbReference type="PROSITE" id="PS51449">
    <property type="entry name" value="MTTASE_N"/>
    <property type="match status" value="1"/>
</dbReference>
<keyword evidence="8" id="KW-0819">tRNA processing</keyword>
<dbReference type="HOGENOM" id="CLU_018697_1_0_9"/>
<keyword evidence="6 18" id="KW-0808">Transferase</keyword>
<evidence type="ECO:0000313" key="19">
    <source>
        <dbReference type="Proteomes" id="UP000004633"/>
    </source>
</evidence>
<dbReference type="InterPro" id="IPR007197">
    <property type="entry name" value="rSAM"/>
</dbReference>
<evidence type="ECO:0000256" key="7">
    <source>
        <dbReference type="ARBA" id="ARBA00022691"/>
    </source>
</evidence>
<dbReference type="InterPro" id="IPR005839">
    <property type="entry name" value="Methylthiotransferase"/>
</dbReference>
<dbReference type="PANTHER" id="PTHR11918:SF45">
    <property type="entry name" value="THREONYLCARBAMOYLADENOSINE TRNA METHYLTHIOTRANSFERASE"/>
    <property type="match status" value="1"/>
</dbReference>
<dbReference type="SFLD" id="SFLDS00029">
    <property type="entry name" value="Radical_SAM"/>
    <property type="match status" value="1"/>
</dbReference>
<dbReference type="EMBL" id="AECV01000055">
    <property type="protein sequence ID" value="EFW28850.1"/>
    <property type="molecule type" value="Genomic_DNA"/>
</dbReference>
<dbReference type="InterPro" id="IPR020612">
    <property type="entry name" value="Methylthiotransferase_CS"/>
</dbReference>
<dbReference type="GO" id="GO:0035598">
    <property type="term" value="F:tRNA (N(6)-L-threonylcarbamoyladenosine(37)-C(2))-methylthiotransferase activity"/>
    <property type="evidence" value="ECO:0007669"/>
    <property type="project" value="UniProtKB-EC"/>
</dbReference>
<feature type="domain" description="Radical SAM core" evidence="17">
    <location>
        <begin position="147"/>
        <end position="379"/>
    </location>
</feature>
<evidence type="ECO:0000256" key="13">
    <source>
        <dbReference type="ARBA" id="ARBA00051661"/>
    </source>
</evidence>
<name>E7N4L8_9FIRM</name>
<dbReference type="Gene3D" id="3.40.50.12160">
    <property type="entry name" value="Methylthiotransferase, N-terminal domain"/>
    <property type="match status" value="1"/>
</dbReference>
<gene>
    <name evidence="18" type="primary">yqeV</name>
    <name evidence="18" type="ORF">HMPREF9555_01966</name>
</gene>
<evidence type="ECO:0000256" key="9">
    <source>
        <dbReference type="ARBA" id="ARBA00022723"/>
    </source>
</evidence>
<dbReference type="InterPro" id="IPR058240">
    <property type="entry name" value="rSAM_sf"/>
</dbReference>
<dbReference type="NCBIfam" id="TIGR00089">
    <property type="entry name" value="MiaB/RimO family radical SAM methylthiotransferase"/>
    <property type="match status" value="1"/>
</dbReference>
<feature type="domain" description="MTTase N-terminal" evidence="16">
    <location>
        <begin position="9"/>
        <end position="121"/>
    </location>
</feature>
<evidence type="ECO:0000256" key="15">
    <source>
        <dbReference type="ARBA" id="ARBA00069898"/>
    </source>
</evidence>
<dbReference type="InterPro" id="IPR023404">
    <property type="entry name" value="rSAM_horseshoe"/>
</dbReference>
<dbReference type="RefSeq" id="WP_009350614.1">
    <property type="nucleotide sequence ID" value="NZ_GL638155.1"/>
</dbReference>
<dbReference type="SUPFAM" id="SSF102114">
    <property type="entry name" value="Radical SAM enzymes"/>
    <property type="match status" value="1"/>
</dbReference>
<evidence type="ECO:0000256" key="3">
    <source>
        <dbReference type="ARBA" id="ARBA00013273"/>
    </source>
</evidence>
<dbReference type="PROSITE" id="PS51257">
    <property type="entry name" value="PROKAR_LIPOPROTEIN"/>
    <property type="match status" value="1"/>
</dbReference>
<comment type="catalytic activity">
    <reaction evidence="13">
        <text>N(6)-L-threonylcarbamoyladenosine(37) in tRNA + (sulfur carrier)-SH + AH2 + 2 S-adenosyl-L-methionine = 2-methylsulfanyl-N(6)-L-threonylcarbamoyladenosine(37) in tRNA + (sulfur carrier)-H + 5'-deoxyadenosine + L-methionine + A + S-adenosyl-L-homocysteine + 2 H(+)</text>
        <dbReference type="Rhea" id="RHEA:37075"/>
        <dbReference type="Rhea" id="RHEA-COMP:10163"/>
        <dbReference type="Rhea" id="RHEA-COMP:11092"/>
        <dbReference type="Rhea" id="RHEA-COMP:14737"/>
        <dbReference type="Rhea" id="RHEA-COMP:14739"/>
        <dbReference type="ChEBI" id="CHEBI:13193"/>
        <dbReference type="ChEBI" id="CHEBI:15378"/>
        <dbReference type="ChEBI" id="CHEBI:17319"/>
        <dbReference type="ChEBI" id="CHEBI:17499"/>
        <dbReference type="ChEBI" id="CHEBI:29917"/>
        <dbReference type="ChEBI" id="CHEBI:57844"/>
        <dbReference type="ChEBI" id="CHEBI:57856"/>
        <dbReference type="ChEBI" id="CHEBI:59789"/>
        <dbReference type="ChEBI" id="CHEBI:64428"/>
        <dbReference type="ChEBI" id="CHEBI:74418"/>
        <dbReference type="ChEBI" id="CHEBI:74420"/>
        <dbReference type="EC" id="2.8.4.5"/>
    </reaction>
</comment>
<evidence type="ECO:0000259" key="16">
    <source>
        <dbReference type="PROSITE" id="PS51449"/>
    </source>
</evidence>
<evidence type="ECO:0000256" key="10">
    <source>
        <dbReference type="ARBA" id="ARBA00023004"/>
    </source>
</evidence>
<comment type="caution">
    <text evidence="18">The sequence shown here is derived from an EMBL/GenBank/DDBJ whole genome shotgun (WGS) entry which is preliminary data.</text>
</comment>
<dbReference type="CDD" id="cd01335">
    <property type="entry name" value="Radical_SAM"/>
    <property type="match status" value="1"/>
</dbReference>
<dbReference type="SFLD" id="SFLDG01082">
    <property type="entry name" value="B12-binding_domain_containing"/>
    <property type="match status" value="1"/>
</dbReference>
<evidence type="ECO:0000313" key="18">
    <source>
        <dbReference type="EMBL" id="EFW28850.1"/>
    </source>
</evidence>
<proteinExistence type="inferred from homology"/>
<dbReference type="Proteomes" id="UP000004633">
    <property type="component" value="Unassembled WGS sequence"/>
</dbReference>
<dbReference type="AlphaFoldDB" id="E7N4L8"/>
<dbReference type="Pfam" id="PF00919">
    <property type="entry name" value="UPF0004"/>
    <property type="match status" value="1"/>
</dbReference>
<dbReference type="Gene3D" id="3.80.30.20">
    <property type="entry name" value="tm_1862 like domain"/>
    <property type="match status" value="1"/>
</dbReference>
<dbReference type="Pfam" id="PF04055">
    <property type="entry name" value="Radical_SAM"/>
    <property type="match status" value="1"/>
</dbReference>
<dbReference type="FunFam" id="3.40.50.12160:FF:000004">
    <property type="entry name" value="Threonylcarbamoyladenosine tRNA methylthiotransferase MtaB"/>
    <property type="match status" value="1"/>
</dbReference>
<dbReference type="FunFam" id="3.80.30.20:FF:000001">
    <property type="entry name" value="tRNA-2-methylthio-N(6)-dimethylallyladenosine synthase 2"/>
    <property type="match status" value="1"/>
</dbReference>
<evidence type="ECO:0000256" key="1">
    <source>
        <dbReference type="ARBA" id="ARBA00001966"/>
    </source>
</evidence>
<organism evidence="18 19">
    <name type="scientific">Selenomonas artemidis F0399</name>
    <dbReference type="NCBI Taxonomy" id="749551"/>
    <lineage>
        <taxon>Bacteria</taxon>
        <taxon>Bacillati</taxon>
        <taxon>Bacillota</taxon>
        <taxon>Negativicutes</taxon>
        <taxon>Selenomonadales</taxon>
        <taxon>Selenomonadaceae</taxon>
        <taxon>Selenomonas</taxon>
    </lineage>
</organism>
<dbReference type="EC" id="2.8.4.5" evidence="3"/>
<sequence length="438" mass="48463">MNGRRCVLSAVAFMTLGCKVNQFETETMEGLFRARGYDVVPFEESADVYVVNTCSVTHLSDRKSRQIIRRAARTNPRACIAVCGCYAQVAPEEIRALDGVRVVIGTKERAQIVDYVEEAMRAESGISGQITDIMQARTFEDIPLAHMPQRTRAFLKIEDGCQNFCTFCIIPYARGPVKSRELAAVRRETERIAAAGFHEIVLTGIHLGAYGIDLPGRPTLADACRTALSLPELRRLRLGSLESVELSNDLLELIRTEPRFAAHLHLPLQAGSDGVLTAMNRHYDTAAFARLIEDVRRAVPGVAVSTDIIVGFPGETEAQFEESLDFVRRMGFARMHVFPYSARRGTPAARRPDQVPAPIRKERAARMQALAEELAVGYHRAALGTVTDVLFETTAHGVTDGLTDTYIRVYTDAPVTRGDLVSVRLTRLFRDGVWGEPA</sequence>
<dbReference type="GO" id="GO:0046872">
    <property type="term" value="F:metal ion binding"/>
    <property type="evidence" value="ECO:0007669"/>
    <property type="project" value="UniProtKB-KW"/>
</dbReference>
<comment type="function">
    <text evidence="2">Catalyzes the methylthiolation of N6-threonylcarbamoyladenosine (t(6)A), leading to the formation of 2-methylthio-N6-threonylcarbamoyladenosine (ms(2)t(6)A) at position 37 in tRNAs that read codons beginning with adenine.</text>
</comment>
<keyword evidence="11" id="KW-0411">Iron-sulfur</keyword>
<keyword evidence="7" id="KW-0949">S-adenosyl-L-methionine</keyword>
<comment type="similarity">
    <text evidence="14">Belongs to the methylthiotransferase family. MtaB subfamily.</text>
</comment>
<evidence type="ECO:0000256" key="2">
    <source>
        <dbReference type="ARBA" id="ARBA00002399"/>
    </source>
</evidence>
<dbReference type="PANTHER" id="PTHR11918">
    <property type="entry name" value="RADICAL SAM PROTEINS"/>
    <property type="match status" value="1"/>
</dbReference>
<dbReference type="GO" id="GO:0051539">
    <property type="term" value="F:4 iron, 4 sulfur cluster binding"/>
    <property type="evidence" value="ECO:0007669"/>
    <property type="project" value="UniProtKB-KW"/>
</dbReference>
<dbReference type="STRING" id="749551.HMPREF9555_01966"/>
<dbReference type="InterPro" id="IPR006467">
    <property type="entry name" value="MiaB-like_bact"/>
</dbReference>
<keyword evidence="19" id="KW-1185">Reference proteome</keyword>
<evidence type="ECO:0000259" key="17">
    <source>
        <dbReference type="PROSITE" id="PS51918"/>
    </source>
</evidence>
<comment type="cofactor">
    <cofactor evidence="1">
        <name>[4Fe-4S] cluster</name>
        <dbReference type="ChEBI" id="CHEBI:49883"/>
    </cofactor>
</comment>
<reference evidence="18 19" key="1">
    <citation type="submission" date="2010-08" db="EMBL/GenBank/DDBJ databases">
        <authorList>
            <person name="Weinstock G."/>
            <person name="Sodergren E."/>
            <person name="Clifton S."/>
            <person name="Fulton L."/>
            <person name="Fulton B."/>
            <person name="Courtney L."/>
            <person name="Fronick C."/>
            <person name="Harrison M."/>
            <person name="Strong C."/>
            <person name="Farmer C."/>
            <person name="Delahaunty K."/>
            <person name="Markovic C."/>
            <person name="Hall O."/>
            <person name="Minx P."/>
            <person name="Tomlinson C."/>
            <person name="Mitreva M."/>
            <person name="Hou S."/>
            <person name="Chen J."/>
            <person name="Wollam A."/>
            <person name="Pepin K.H."/>
            <person name="Johnson M."/>
            <person name="Bhonagiri V."/>
            <person name="Zhang X."/>
            <person name="Suruliraj S."/>
            <person name="Warren W."/>
            <person name="Chinwalla A."/>
            <person name="Mardis E.R."/>
            <person name="Wilson R.K."/>
        </authorList>
    </citation>
    <scope>NUCLEOTIDE SEQUENCE [LARGE SCALE GENOMIC DNA]</scope>
    <source>
        <strain evidence="18 19">F0399</strain>
    </source>
</reference>
<dbReference type="PROSITE" id="PS01278">
    <property type="entry name" value="MTTASE_RADICAL"/>
    <property type="match status" value="1"/>
</dbReference>
<accession>E7N4L8</accession>
<dbReference type="InterPro" id="IPR006638">
    <property type="entry name" value="Elp3/MiaA/NifB-like_rSAM"/>
</dbReference>
<evidence type="ECO:0000256" key="5">
    <source>
        <dbReference type="ARBA" id="ARBA00022490"/>
    </source>
</evidence>
<evidence type="ECO:0000256" key="8">
    <source>
        <dbReference type="ARBA" id="ARBA00022694"/>
    </source>
</evidence>
<keyword evidence="5" id="KW-0963">Cytoplasm</keyword>
<dbReference type="PROSITE" id="PS51918">
    <property type="entry name" value="RADICAL_SAM"/>
    <property type="match status" value="1"/>
</dbReference>
<dbReference type="InterPro" id="IPR013848">
    <property type="entry name" value="Methylthiotransferase_N"/>
</dbReference>
<dbReference type="SFLD" id="SFLDG01061">
    <property type="entry name" value="methylthiotransferase"/>
    <property type="match status" value="1"/>
</dbReference>
<evidence type="ECO:0000256" key="14">
    <source>
        <dbReference type="ARBA" id="ARBA00061574"/>
    </source>
</evidence>
<evidence type="ECO:0000256" key="11">
    <source>
        <dbReference type="ARBA" id="ARBA00023014"/>
    </source>
</evidence>
<keyword evidence="9" id="KW-0479">Metal-binding</keyword>
<keyword evidence="4" id="KW-0004">4Fe-4S</keyword>
<evidence type="ECO:0000256" key="12">
    <source>
        <dbReference type="ARBA" id="ARBA00031213"/>
    </source>
</evidence>
<protein>
    <recommendedName>
        <fullName evidence="15">Threonylcarbamoyladenosine tRNA methylthiotransferase MtaB</fullName>
        <ecNumber evidence="3">2.8.4.5</ecNumber>
    </recommendedName>
    <alternativeName>
        <fullName evidence="12">tRNA-t(6)A37 methylthiotransferase</fullName>
    </alternativeName>
</protein>
<dbReference type="SMART" id="SM00729">
    <property type="entry name" value="Elp3"/>
    <property type="match status" value="1"/>
</dbReference>
<evidence type="ECO:0000256" key="4">
    <source>
        <dbReference type="ARBA" id="ARBA00022485"/>
    </source>
</evidence>
<dbReference type="InterPro" id="IPR038135">
    <property type="entry name" value="Methylthiotransferase_N_sf"/>
</dbReference>